<dbReference type="SMART" id="SM00487">
    <property type="entry name" value="DEXDc"/>
    <property type="match status" value="1"/>
</dbReference>
<dbReference type="InterPro" id="IPR006935">
    <property type="entry name" value="Helicase/UvrB_N"/>
</dbReference>
<dbReference type="STRING" id="1423790.BN53_00795"/>
<dbReference type="InterPro" id="IPR021835">
    <property type="entry name" value="DUF3427"/>
</dbReference>
<dbReference type="GO" id="GO:0004386">
    <property type="term" value="F:helicase activity"/>
    <property type="evidence" value="ECO:0007669"/>
    <property type="project" value="UniProtKB-KW"/>
</dbReference>
<comment type="caution">
    <text evidence="3">The sequence shown here is derived from an EMBL/GenBank/DDBJ whole genome shotgun (WGS) entry which is preliminary data.</text>
</comment>
<evidence type="ECO:0000259" key="1">
    <source>
        <dbReference type="PROSITE" id="PS51192"/>
    </source>
</evidence>
<dbReference type="PATRIC" id="fig|1423790.3.peg.1719"/>
<dbReference type="SUPFAM" id="SSF52540">
    <property type="entry name" value="P-loop containing nucleoside triphosphate hydrolases"/>
    <property type="match status" value="1"/>
</dbReference>
<dbReference type="InterPro" id="IPR050742">
    <property type="entry name" value="Helicase_Restrict-Modif_Enz"/>
</dbReference>
<dbReference type="PROSITE" id="PS51192">
    <property type="entry name" value="HELICASE_ATP_BIND_1"/>
    <property type="match status" value="1"/>
</dbReference>
<dbReference type="Gene3D" id="3.40.50.300">
    <property type="entry name" value="P-loop containing nucleotide triphosphate hydrolases"/>
    <property type="match status" value="2"/>
</dbReference>
<dbReference type="PANTHER" id="PTHR47396">
    <property type="entry name" value="TYPE I RESTRICTION ENZYME ECOKI R PROTEIN"/>
    <property type="match status" value="1"/>
</dbReference>
<dbReference type="SUPFAM" id="SSF56024">
    <property type="entry name" value="Phospholipase D/nuclease"/>
    <property type="match status" value="1"/>
</dbReference>
<dbReference type="eggNOG" id="COG3886">
    <property type="taxonomic scope" value="Bacteria"/>
</dbReference>
<keyword evidence="4" id="KW-1185">Reference proteome</keyword>
<dbReference type="PANTHER" id="PTHR47396:SF1">
    <property type="entry name" value="ATP-DEPENDENT HELICASE IRC3-RELATED"/>
    <property type="match status" value="1"/>
</dbReference>
<dbReference type="GO" id="GO:0005524">
    <property type="term" value="F:ATP binding"/>
    <property type="evidence" value="ECO:0007669"/>
    <property type="project" value="InterPro"/>
</dbReference>
<dbReference type="GO" id="GO:0003677">
    <property type="term" value="F:DNA binding"/>
    <property type="evidence" value="ECO:0007669"/>
    <property type="project" value="InterPro"/>
</dbReference>
<dbReference type="Pfam" id="PF11907">
    <property type="entry name" value="DUF3427"/>
    <property type="match status" value="1"/>
</dbReference>
<dbReference type="GO" id="GO:0016787">
    <property type="term" value="F:hydrolase activity"/>
    <property type="evidence" value="ECO:0007669"/>
    <property type="project" value="InterPro"/>
</dbReference>
<dbReference type="Pfam" id="PF00271">
    <property type="entry name" value="Helicase_C"/>
    <property type="match status" value="1"/>
</dbReference>
<sequence length="940" mass="108374">MKQVLQDAILHGLYDLDYPGHEFLSPKLLTNNKDEKIWSTLRQELCSCEHFTWAVAFITQDMLVPFKLVMEDLARKNIRGTIITGSYLNFNHPKVFAELAKIPNLDLKICDKNFHVKGYLFDHGDYQTLIIGSANFTRSALLSNCEWSLKLSSKNNAALAQQISQDLLELEANSQTFSYDWLKEYAQNWQPVKQSHSVNQKSRQILPNQMQKAALENLRQLVQAGSRRALVVSATGTGKTYLGAFAVKDFQPKRFLFLVHRQQIAKKAMKSFQKVIGGPSSQYGLYSGSHHDLTAKYLFSTIQTMAQAENLAQFASDEFDYILIDEAHRSAAKSYQKIFDHFQPKFYLGMTATPERMDQQNIYQLFDYNLAYEIRLRDALEEKMLSPFHYVGVTDYVLDGEEIDETTDLRYLTTDKRVDYLLKEIDYYGYCGESLRGLIFASRQQEARELAEIFSQRGHASVALTNQDSETRRQEVVDQLEKGQIEYIITVDLFNEGIDIPLVNQLIFLRNTQSQIVFTQQLGRGLRKYPGKDYVTVIDFIGNYKNNYLIPLALHADTSRDKDLARREIKLASYLDVSTINFSQIASEKILASLEKVKLDSIQQLRQSYQELKEKLGRMPLLYDFYQYGSSSPLVFSKNAGFKNYGQFLLKMGEKIDLSDYGEKVLDFVTQELLNGKRPHELLLLEKLLVQKEIAADDFVKLLEGQGVYVNEAVLTSIDQILSLDFFEVKAGKTTRKMQYGNLPLIEHDLLTYRFSKQLAKELHQPDFKLLLADLIKTGLALNHSYDNLKQFTLYKQYDREDVCRLLNWPLDVSAPMYGYRVGENETPIFITYKKESEEKRNAIYDNRLINGQSLRWYTRSPRHLYSNEVKKLLEPGMKIHLFVKQSDQIGKEFFYLGQAEIVLSSVKEEQIGPKHKSVVGMDLRLKQPLSGAVHDLIFE</sequence>
<dbReference type="PROSITE" id="PS51194">
    <property type="entry name" value="HELICASE_CTER"/>
    <property type="match status" value="1"/>
</dbReference>
<proteinExistence type="predicted"/>
<accession>I7LAF8</accession>
<organism evidence="3 4">
    <name type="scientific">Lactobacillus pasteurii DSM 23907 = CRBIP 24.76</name>
    <dbReference type="NCBI Taxonomy" id="1423790"/>
    <lineage>
        <taxon>Bacteria</taxon>
        <taxon>Bacillati</taxon>
        <taxon>Bacillota</taxon>
        <taxon>Bacilli</taxon>
        <taxon>Lactobacillales</taxon>
        <taxon>Lactobacillaceae</taxon>
        <taxon>Lactobacillus</taxon>
    </lineage>
</organism>
<dbReference type="SMART" id="SM00490">
    <property type="entry name" value="HELICc"/>
    <property type="match status" value="1"/>
</dbReference>
<dbReference type="CDD" id="cd18032">
    <property type="entry name" value="DEXHc_RE_I_III_res"/>
    <property type="match status" value="1"/>
</dbReference>
<dbReference type="OrthoDB" id="9802848at2"/>
<dbReference type="GO" id="GO:0005829">
    <property type="term" value="C:cytosol"/>
    <property type="evidence" value="ECO:0007669"/>
    <property type="project" value="TreeGrafter"/>
</dbReference>
<dbReference type="InterPro" id="IPR027417">
    <property type="entry name" value="P-loop_NTPase"/>
</dbReference>
<dbReference type="Pfam" id="PF13091">
    <property type="entry name" value="PLDc_2"/>
    <property type="match status" value="1"/>
</dbReference>
<protein>
    <submittedName>
        <fullName evidence="3">Phage DEAD box family helicase</fullName>
    </submittedName>
</protein>
<dbReference type="InterPro" id="IPR014001">
    <property type="entry name" value="Helicase_ATP-bd"/>
</dbReference>
<evidence type="ECO:0000313" key="4">
    <source>
        <dbReference type="Proteomes" id="UP000009311"/>
    </source>
</evidence>
<dbReference type="Gene3D" id="3.30.870.10">
    <property type="entry name" value="Endonuclease Chain A"/>
    <property type="match status" value="1"/>
</dbReference>
<feature type="domain" description="Helicase ATP-binding" evidence="1">
    <location>
        <begin position="220"/>
        <end position="372"/>
    </location>
</feature>
<evidence type="ECO:0000313" key="3">
    <source>
        <dbReference type="EMBL" id="CCI84656.1"/>
    </source>
</evidence>
<reference evidence="3 4" key="1">
    <citation type="submission" date="2012-06" db="EMBL/GenBank/DDBJ databases">
        <title>Draft Genome Sequence of Lactobacillus pasteurii CRBIP 24.76T.</title>
        <authorList>
            <person name="Cousin S."/>
            <person name="Bouchier C."/>
            <person name="Loux V."/>
            <person name="Ma L."/>
            <person name="Creno S."/>
            <person name="Bizet C."/>
            <person name="Clermont D."/>
        </authorList>
    </citation>
    <scope>NUCLEOTIDE SEQUENCE [LARGE SCALE GENOMIC DNA]</scope>
    <source>
        <strain evidence="4">CRBIP 24.76T</strain>
    </source>
</reference>
<dbReference type="RefSeq" id="WP_009559208.1">
    <property type="nucleotide sequence ID" value="NZ_AYZN01000007.1"/>
</dbReference>
<dbReference type="Proteomes" id="UP000009311">
    <property type="component" value="Unassembled WGS sequence"/>
</dbReference>
<gene>
    <name evidence="3" type="ORF">BN53_00795</name>
</gene>
<dbReference type="Pfam" id="PF26350">
    <property type="entry name" value="DUF8090"/>
    <property type="match status" value="1"/>
</dbReference>
<keyword evidence="3" id="KW-0067">ATP-binding</keyword>
<dbReference type="AlphaFoldDB" id="I7LAF8"/>
<dbReference type="CDD" id="cd18799">
    <property type="entry name" value="SF2_C_EcoAI-like"/>
    <property type="match status" value="1"/>
</dbReference>
<keyword evidence="3" id="KW-0378">Hydrolase</keyword>
<keyword evidence="3" id="KW-0547">Nucleotide-binding</keyword>
<dbReference type="eggNOG" id="COG1061">
    <property type="taxonomic scope" value="Bacteria"/>
</dbReference>
<dbReference type="InterPro" id="IPR025202">
    <property type="entry name" value="PLD-like_dom"/>
</dbReference>
<dbReference type="Pfam" id="PF04851">
    <property type="entry name" value="ResIII"/>
    <property type="match status" value="1"/>
</dbReference>
<evidence type="ECO:0000259" key="2">
    <source>
        <dbReference type="PROSITE" id="PS51194"/>
    </source>
</evidence>
<name>I7LAF8_9LACO</name>
<dbReference type="EMBL" id="CAKD01000008">
    <property type="protein sequence ID" value="CCI84656.1"/>
    <property type="molecule type" value="Genomic_DNA"/>
</dbReference>
<dbReference type="InterPro" id="IPR001650">
    <property type="entry name" value="Helicase_C-like"/>
</dbReference>
<keyword evidence="3" id="KW-0347">Helicase</keyword>
<dbReference type="CDD" id="cd09204">
    <property type="entry name" value="PLDc_N_DEXD_b2"/>
    <property type="match status" value="1"/>
</dbReference>
<dbReference type="REBASE" id="69835">
    <property type="entry name" value="Lpa2476ORF795P"/>
</dbReference>
<dbReference type="InterPro" id="IPR058403">
    <property type="entry name" value="DUF8090"/>
</dbReference>
<feature type="domain" description="Helicase C-terminal" evidence="2">
    <location>
        <begin position="423"/>
        <end position="588"/>
    </location>
</feature>